<feature type="compositionally biased region" description="Polar residues" evidence="5">
    <location>
        <begin position="236"/>
        <end position="249"/>
    </location>
</feature>
<evidence type="ECO:0000256" key="5">
    <source>
        <dbReference type="SAM" id="MobiDB-lite"/>
    </source>
</evidence>
<feature type="transmembrane region" description="Helical" evidence="6">
    <location>
        <begin position="114"/>
        <end position="130"/>
    </location>
</feature>
<evidence type="ECO:0000256" key="3">
    <source>
        <dbReference type="ARBA" id="ARBA00022989"/>
    </source>
</evidence>
<dbReference type="PANTHER" id="PTHR23112:SF0">
    <property type="entry name" value="TRANSMEMBRANE PROTEIN 116"/>
    <property type="match status" value="1"/>
</dbReference>
<dbReference type="PROSITE" id="PS50261">
    <property type="entry name" value="G_PROTEIN_RECEP_F2_4"/>
    <property type="match status" value="1"/>
</dbReference>
<dbReference type="Proteomes" id="UP001583172">
    <property type="component" value="Unassembled WGS sequence"/>
</dbReference>
<comment type="caution">
    <text evidence="9">The sequence shown here is derived from an EMBL/GenBank/DDBJ whole genome shotgun (WGS) entry which is preliminary data.</text>
</comment>
<feature type="transmembrane region" description="Helical" evidence="6">
    <location>
        <begin position="28"/>
        <end position="49"/>
    </location>
</feature>
<feature type="transmembrane region" description="Helical" evidence="6">
    <location>
        <begin position="258"/>
        <end position="276"/>
    </location>
</feature>
<keyword evidence="10" id="KW-1185">Reference proteome</keyword>
<feature type="domain" description="G-protein coupled receptors family 2 profile 2" evidence="7">
    <location>
        <begin position="26"/>
        <end position="207"/>
    </location>
</feature>
<reference evidence="9 10" key="1">
    <citation type="journal article" date="2024" name="Commun. Biol.">
        <title>Comparative genomic analysis of thermophilic fungi reveals convergent evolutionary adaptations and gene losses.</title>
        <authorList>
            <person name="Steindorff A.S."/>
            <person name="Aguilar-Pontes M.V."/>
            <person name="Robinson A.J."/>
            <person name="Andreopoulos B."/>
            <person name="LaButti K."/>
            <person name="Kuo A."/>
            <person name="Mondo S."/>
            <person name="Riley R."/>
            <person name="Otillar R."/>
            <person name="Haridas S."/>
            <person name="Lipzen A."/>
            <person name="Grimwood J."/>
            <person name="Schmutz J."/>
            <person name="Clum A."/>
            <person name="Reid I.D."/>
            <person name="Moisan M.C."/>
            <person name="Butler G."/>
            <person name="Nguyen T.T.M."/>
            <person name="Dewar K."/>
            <person name="Conant G."/>
            <person name="Drula E."/>
            <person name="Henrissat B."/>
            <person name="Hansel C."/>
            <person name="Singer S."/>
            <person name="Hutchinson M.I."/>
            <person name="de Vries R.P."/>
            <person name="Natvig D.O."/>
            <person name="Powell A.J."/>
            <person name="Tsang A."/>
            <person name="Grigoriev I.V."/>
        </authorList>
    </citation>
    <scope>NUCLEOTIDE SEQUENCE [LARGE SCALE GENOMIC DNA]</scope>
    <source>
        <strain evidence="9 10">CBS 620.91</strain>
    </source>
</reference>
<dbReference type="InterPro" id="IPR017981">
    <property type="entry name" value="GPCR_2-like_7TM"/>
</dbReference>
<feature type="region of interest" description="Disordered" evidence="5">
    <location>
        <begin position="216"/>
        <end position="249"/>
    </location>
</feature>
<evidence type="ECO:0000256" key="4">
    <source>
        <dbReference type="ARBA" id="ARBA00023136"/>
    </source>
</evidence>
<keyword evidence="2 6" id="KW-0812">Transmembrane</keyword>
<accession>A0ABR3VAA1</accession>
<dbReference type="Gene3D" id="1.20.1070.10">
    <property type="entry name" value="Rhodopsin 7-helix transmembrane proteins"/>
    <property type="match status" value="1"/>
</dbReference>
<dbReference type="Pfam" id="PF11710">
    <property type="entry name" value="Git3"/>
    <property type="match status" value="1"/>
</dbReference>
<evidence type="ECO:0000256" key="1">
    <source>
        <dbReference type="ARBA" id="ARBA00004141"/>
    </source>
</evidence>
<keyword evidence="4 6" id="KW-0472">Membrane</keyword>
<dbReference type="InterPro" id="IPR017452">
    <property type="entry name" value="GPCR_Rhodpsn_7TM"/>
</dbReference>
<feature type="transmembrane region" description="Helical" evidence="6">
    <location>
        <begin position="61"/>
        <end position="78"/>
    </location>
</feature>
<feature type="transmembrane region" description="Helical" evidence="6">
    <location>
        <begin position="186"/>
        <end position="207"/>
    </location>
</feature>
<feature type="compositionally biased region" description="Polar residues" evidence="5">
    <location>
        <begin position="216"/>
        <end position="227"/>
    </location>
</feature>
<dbReference type="InterPro" id="IPR023041">
    <property type="entry name" value="Glucose_rcpt_Git3-like_N"/>
</dbReference>
<feature type="transmembrane region" description="Helical" evidence="6">
    <location>
        <begin position="142"/>
        <end position="166"/>
    </location>
</feature>
<evidence type="ECO:0000259" key="7">
    <source>
        <dbReference type="PROSITE" id="PS50261"/>
    </source>
</evidence>
<keyword evidence="3 6" id="KW-1133">Transmembrane helix</keyword>
<dbReference type="PRINTS" id="PR02001">
    <property type="entry name" value="GCR1CAMPR"/>
</dbReference>
<dbReference type="Pfam" id="PF11970">
    <property type="entry name" value="GPR_Gpa2_C"/>
    <property type="match status" value="1"/>
</dbReference>
<evidence type="ECO:0000259" key="8">
    <source>
        <dbReference type="PROSITE" id="PS50262"/>
    </source>
</evidence>
<dbReference type="PROSITE" id="PS50262">
    <property type="entry name" value="G_PROTEIN_RECEP_F1_2"/>
    <property type="match status" value="1"/>
</dbReference>
<dbReference type="PANTHER" id="PTHR23112">
    <property type="entry name" value="G PROTEIN-COUPLED RECEPTOR 157-RELATED"/>
    <property type="match status" value="1"/>
</dbReference>
<proteinExistence type="predicted"/>
<gene>
    <name evidence="9" type="ORF">VTJ49DRAFT_2464</name>
</gene>
<sequence length="486" mass="53891">MAMLTFDIAPRAALAAPTEPEVIQTQSLVIVVASLLSILGAGWIIASFATFSSLRTFRHHLILGLAISDFIMALNFLSSSSMNVSGRWIGAPEQAGFCSFNGFMTQLFVIQTDYWVLIIALCTYFVLADHKRASSWAMDHLWLVWIVPWVLSVTWASIGMGVTGYGDIGAWCWFTSDEVRLFVNFVPRWAIISIMFAMYVRLAFILYGAHRRMTSLDESSGNPSGACSRQRDTHGHSSNQNNNTDTTPYRHTQKLKKLARLMLFYPLAYAAVWSLPTTIRIYQTIKGEPAPWQVQTLDKACIVIQGLVDAVIYGATEGSLSSWRNLLWPRKFPGIAASGSGSGADAGPGVRATVPAAADDDFQYFSGRGQVRTYYIHDDQPDLGCLTNDGRWTVDEYRCGVFFATRLTNGDISWNSSFLLEAQGSGPCGYDYYDRGTFNCGSGINATIFWRLIDAPPPPGAEPLEIHWYGASEKGKWAYLGWKTLE</sequence>
<evidence type="ECO:0000256" key="2">
    <source>
        <dbReference type="ARBA" id="ARBA00022692"/>
    </source>
</evidence>
<comment type="subcellular location">
    <subcellularLocation>
        <location evidence="1">Membrane</location>
        <topology evidence="1">Multi-pass membrane protein</topology>
    </subcellularLocation>
</comment>
<dbReference type="InterPro" id="IPR022343">
    <property type="entry name" value="GCR1-cAMP_receptor"/>
</dbReference>
<dbReference type="EMBL" id="JAZGSY010000203">
    <property type="protein sequence ID" value="KAL1838627.1"/>
    <property type="molecule type" value="Genomic_DNA"/>
</dbReference>
<protein>
    <submittedName>
        <fullName evidence="9">Uncharacterized protein</fullName>
    </submittedName>
</protein>
<feature type="domain" description="G-protein coupled receptors family 1 profile" evidence="8">
    <location>
        <begin position="40"/>
        <end position="313"/>
    </location>
</feature>
<evidence type="ECO:0000313" key="9">
    <source>
        <dbReference type="EMBL" id="KAL1838627.1"/>
    </source>
</evidence>
<name>A0ABR3VAA1_HUMIN</name>
<organism evidence="9 10">
    <name type="scientific">Humicola insolens</name>
    <name type="common">Soft-rot fungus</name>
    <dbReference type="NCBI Taxonomy" id="85995"/>
    <lineage>
        <taxon>Eukaryota</taxon>
        <taxon>Fungi</taxon>
        <taxon>Dikarya</taxon>
        <taxon>Ascomycota</taxon>
        <taxon>Pezizomycotina</taxon>
        <taxon>Sordariomycetes</taxon>
        <taxon>Sordariomycetidae</taxon>
        <taxon>Sordariales</taxon>
        <taxon>Chaetomiaceae</taxon>
        <taxon>Mycothermus</taxon>
    </lineage>
</organism>
<dbReference type="InterPro" id="IPR022596">
    <property type="entry name" value="GPR1/2/3_C"/>
</dbReference>
<evidence type="ECO:0000313" key="10">
    <source>
        <dbReference type="Proteomes" id="UP001583172"/>
    </source>
</evidence>
<evidence type="ECO:0000256" key="6">
    <source>
        <dbReference type="SAM" id="Phobius"/>
    </source>
</evidence>
<dbReference type="SUPFAM" id="SSF81321">
    <property type="entry name" value="Family A G protein-coupled receptor-like"/>
    <property type="match status" value="1"/>
</dbReference>